<evidence type="ECO:0000313" key="1">
    <source>
        <dbReference type="EMBL" id="KXB07233.1"/>
    </source>
</evidence>
<gene>
    <name evidence="1" type="ORF">AKJ52_00690</name>
</gene>
<evidence type="ECO:0000313" key="2">
    <source>
        <dbReference type="Proteomes" id="UP000070404"/>
    </source>
</evidence>
<name>A0A133VLD3_9EURY</name>
<organism evidence="1 2">
    <name type="scientific">candidate division MSBL1 archaeon SCGC-AAA382C18</name>
    <dbReference type="NCBI Taxonomy" id="1698281"/>
    <lineage>
        <taxon>Archaea</taxon>
        <taxon>Methanobacteriati</taxon>
        <taxon>Methanobacteriota</taxon>
        <taxon>candidate division MSBL1</taxon>
    </lineage>
</organism>
<proteinExistence type="predicted"/>
<comment type="caution">
    <text evidence="1">The sequence shown here is derived from an EMBL/GenBank/DDBJ whole genome shotgun (WGS) entry which is preliminary data.</text>
</comment>
<keyword evidence="2" id="KW-1185">Reference proteome</keyword>
<accession>A0A133VLD3</accession>
<dbReference type="AlphaFoldDB" id="A0A133VLD3"/>
<sequence>MYVLALVLSLFEVGVGNKSFPVFDVSPKYVGWLLRIFLPKNVSLMRILSKLRSARDFRGELRGVSEIGPPAEGKRSPRGLFRVLGRAFGVAKQNDLILMV</sequence>
<dbReference type="EMBL" id="LHYF01000006">
    <property type="protein sequence ID" value="KXB07233.1"/>
    <property type="molecule type" value="Genomic_DNA"/>
</dbReference>
<dbReference type="Proteomes" id="UP000070404">
    <property type="component" value="Unassembled WGS sequence"/>
</dbReference>
<reference evidence="1 2" key="1">
    <citation type="journal article" date="2016" name="Sci. Rep.">
        <title>Metabolic traits of an uncultured archaeal lineage -MSBL1- from brine pools of the Red Sea.</title>
        <authorList>
            <person name="Mwirichia R."/>
            <person name="Alam I."/>
            <person name="Rashid M."/>
            <person name="Vinu M."/>
            <person name="Ba-Alawi W."/>
            <person name="Anthony Kamau A."/>
            <person name="Kamanda Ngugi D."/>
            <person name="Goker M."/>
            <person name="Klenk H.P."/>
            <person name="Bajic V."/>
            <person name="Stingl U."/>
        </authorList>
    </citation>
    <scope>NUCLEOTIDE SEQUENCE [LARGE SCALE GENOMIC DNA]</scope>
    <source>
        <strain evidence="1">SCGC-AAA382C18</strain>
    </source>
</reference>
<protein>
    <submittedName>
        <fullName evidence="1">Uncharacterized protein</fullName>
    </submittedName>
</protein>